<keyword evidence="2" id="KW-0540">Nuclease</keyword>
<dbReference type="SUPFAM" id="SSF54060">
    <property type="entry name" value="His-Me finger endonucleases"/>
    <property type="match status" value="1"/>
</dbReference>
<accession>A0A9Q4KRU7</accession>
<sequence length="116" mass="13281">MPANAKPVGSISLKNNYKKGEKYYYIKVKEPNKWEQLHSYIWKKAHGKVPKGSVVIFKNGNTLNTGLSNLHLIKRSELLILNRHFAKVDRELFDTTISAVKLKAMINKRVKNATTD</sequence>
<organism evidence="2 3">
    <name type="scientific">Campylobacter ureolyticus</name>
    <dbReference type="NCBI Taxonomy" id="827"/>
    <lineage>
        <taxon>Bacteria</taxon>
        <taxon>Pseudomonadati</taxon>
        <taxon>Campylobacterota</taxon>
        <taxon>Epsilonproteobacteria</taxon>
        <taxon>Campylobacterales</taxon>
        <taxon>Campylobacteraceae</taxon>
        <taxon>Campylobacter</taxon>
    </lineage>
</organism>
<reference evidence="2" key="1">
    <citation type="submission" date="2022-12" db="EMBL/GenBank/DDBJ databases">
        <title>Species Delineation and Comparative Genomics within the Campylobacter ureolyticus Complex.</title>
        <authorList>
            <person name="Maki J."/>
            <person name="Howard M."/>
            <person name="Connelly S."/>
            <person name="Hardy D.J."/>
            <person name="Cameron A."/>
        </authorList>
    </citation>
    <scope>NUCLEOTIDE SEQUENCE</scope>
    <source>
        <strain evidence="2">URMC_786</strain>
    </source>
</reference>
<evidence type="ECO:0000313" key="3">
    <source>
        <dbReference type="Proteomes" id="UP001075461"/>
    </source>
</evidence>
<dbReference type="InterPro" id="IPR003615">
    <property type="entry name" value="HNH_nuc"/>
</dbReference>
<dbReference type="RefSeq" id="WP_269480643.1">
    <property type="nucleotide sequence ID" value="NZ_JAPXGH010000011.1"/>
</dbReference>
<comment type="caution">
    <text evidence="2">The sequence shown here is derived from an EMBL/GenBank/DDBJ whole genome shotgun (WGS) entry which is preliminary data.</text>
</comment>
<proteinExistence type="predicted"/>
<protein>
    <submittedName>
        <fullName evidence="2">HNH endonuclease signature motif containing protein</fullName>
    </submittedName>
</protein>
<dbReference type="Proteomes" id="UP001075461">
    <property type="component" value="Unassembled WGS sequence"/>
</dbReference>
<feature type="domain" description="HNH nuclease" evidence="1">
    <location>
        <begin position="36"/>
        <end position="77"/>
    </location>
</feature>
<name>A0A9Q4KRU7_9BACT</name>
<keyword evidence="2" id="KW-0378">Hydrolase</keyword>
<evidence type="ECO:0000313" key="2">
    <source>
        <dbReference type="EMBL" id="MCZ6162410.1"/>
    </source>
</evidence>
<keyword evidence="2" id="KW-0255">Endonuclease</keyword>
<evidence type="ECO:0000259" key="1">
    <source>
        <dbReference type="Pfam" id="PF13392"/>
    </source>
</evidence>
<dbReference type="EMBL" id="JAPXGP010000008">
    <property type="protein sequence ID" value="MCZ6162410.1"/>
    <property type="molecule type" value="Genomic_DNA"/>
</dbReference>
<dbReference type="InterPro" id="IPR044925">
    <property type="entry name" value="His-Me_finger_sf"/>
</dbReference>
<dbReference type="Gene3D" id="3.90.75.20">
    <property type="match status" value="1"/>
</dbReference>
<dbReference type="AlphaFoldDB" id="A0A9Q4KRU7"/>
<dbReference type="Pfam" id="PF13392">
    <property type="entry name" value="HNH_3"/>
    <property type="match status" value="1"/>
</dbReference>
<dbReference type="GO" id="GO:0004519">
    <property type="term" value="F:endonuclease activity"/>
    <property type="evidence" value="ECO:0007669"/>
    <property type="project" value="UniProtKB-KW"/>
</dbReference>
<gene>
    <name evidence="2" type="ORF">O6B92_08730</name>
</gene>